<dbReference type="eggNOG" id="ENOG502SFT4">
    <property type="taxonomic scope" value="Eukaryota"/>
</dbReference>
<dbReference type="AlphaFoldDB" id="T1HEM1"/>
<accession>T1HEM1</accession>
<protein>
    <submittedName>
        <fullName evidence="1">DUF4485 domain-containing protein</fullName>
    </submittedName>
</protein>
<dbReference type="EnsemblMetazoa" id="RPRC002493-RA">
    <property type="protein sequence ID" value="RPRC002493-PA"/>
    <property type="gene ID" value="RPRC002493"/>
</dbReference>
<dbReference type="InParanoid" id="T1HEM1"/>
<dbReference type="Pfam" id="PF14846">
    <property type="entry name" value="DUF4485"/>
    <property type="match status" value="1"/>
</dbReference>
<dbReference type="InterPro" id="IPR027831">
    <property type="entry name" value="DUF4485"/>
</dbReference>
<sequence length="247" mass="28696">MTDENASQKSEYVDPKSLPPILETNPQNEFNFLENFVRRLICQLIDMQERKRAANWFKFLKKNEKEPMAVNFLLILMLALTRKKLVKPFDVQPPSSFEPLGKLKLRGMCRYLLEQYNNYPRIVQSKFPMNVSYSDDFKQYGCVQDLGGKGVHCFCAYSSEPVTIWDNSEHLKHFNLQQSANYLAYKMSLIEDKISEVNQKSSQSLEGVPENFIHYIASMKKFRMPYIGRLHVKGIPSALPKPKCLPN</sequence>
<dbReference type="HOGENOM" id="CLU_1125746_0_0_1"/>
<organism evidence="1 2">
    <name type="scientific">Rhodnius prolixus</name>
    <name type="common">Triatomid bug</name>
    <dbReference type="NCBI Taxonomy" id="13249"/>
    <lineage>
        <taxon>Eukaryota</taxon>
        <taxon>Metazoa</taxon>
        <taxon>Ecdysozoa</taxon>
        <taxon>Arthropoda</taxon>
        <taxon>Hexapoda</taxon>
        <taxon>Insecta</taxon>
        <taxon>Pterygota</taxon>
        <taxon>Neoptera</taxon>
        <taxon>Paraneoptera</taxon>
        <taxon>Hemiptera</taxon>
        <taxon>Heteroptera</taxon>
        <taxon>Panheteroptera</taxon>
        <taxon>Cimicomorpha</taxon>
        <taxon>Reduviidae</taxon>
        <taxon>Triatominae</taxon>
        <taxon>Rhodnius</taxon>
    </lineage>
</organism>
<evidence type="ECO:0000313" key="2">
    <source>
        <dbReference type="Proteomes" id="UP000015103"/>
    </source>
</evidence>
<dbReference type="Proteomes" id="UP000015103">
    <property type="component" value="Unassembled WGS sequence"/>
</dbReference>
<keyword evidence="2" id="KW-1185">Reference proteome</keyword>
<dbReference type="EMBL" id="ACPB03020069">
    <property type="status" value="NOT_ANNOTATED_CDS"/>
    <property type="molecule type" value="Genomic_DNA"/>
</dbReference>
<proteinExistence type="predicted"/>
<name>T1HEM1_RHOPR</name>
<dbReference type="VEuPathDB" id="VectorBase:RPRC002493"/>
<evidence type="ECO:0000313" key="1">
    <source>
        <dbReference type="EnsemblMetazoa" id="RPRC002493-PA"/>
    </source>
</evidence>
<reference evidence="1" key="1">
    <citation type="submission" date="2015-05" db="UniProtKB">
        <authorList>
            <consortium name="EnsemblMetazoa"/>
        </authorList>
    </citation>
    <scope>IDENTIFICATION</scope>
</reference>